<sequence length="186" mass="22204">MELIGYSTKRSHLALLFALVYILHRERAAACAWYNKCYTANVSGLAVCGNRTIRRSYIELRDLEEFSIPQIIDFQWVDVRGEFSLKGYYEETVLGVLRPSLRLHVKWRCPPYPKDINIPDFCFKKIGWNNYNIVCTDLTWDFFNPRPNFSRTSTDRDPHWERGERDKYERHLETLAERLHQEFPNH</sequence>
<organism evidence="2 3">
    <name type="scientific">Parascaris univalens</name>
    <name type="common">Nematode worm</name>
    <dbReference type="NCBI Taxonomy" id="6257"/>
    <lineage>
        <taxon>Eukaryota</taxon>
        <taxon>Metazoa</taxon>
        <taxon>Ecdysozoa</taxon>
        <taxon>Nematoda</taxon>
        <taxon>Chromadorea</taxon>
        <taxon>Rhabditida</taxon>
        <taxon>Spirurina</taxon>
        <taxon>Ascaridomorpha</taxon>
        <taxon>Ascaridoidea</taxon>
        <taxon>Ascarididae</taxon>
        <taxon>Parascaris</taxon>
    </lineage>
</organism>
<protein>
    <submittedName>
        <fullName evidence="3">Uncharacterized protein</fullName>
    </submittedName>
</protein>
<accession>A0A914ZXX7</accession>
<dbReference type="WBParaSite" id="PgE019_g001_t04">
    <property type="protein sequence ID" value="PgE019_g001_t04"/>
    <property type="gene ID" value="PgE019_g001"/>
</dbReference>
<proteinExistence type="predicted"/>
<feature type="chain" id="PRO_5037065124" evidence="1">
    <location>
        <begin position="31"/>
        <end position="186"/>
    </location>
</feature>
<reference evidence="3" key="1">
    <citation type="submission" date="2022-11" db="UniProtKB">
        <authorList>
            <consortium name="WormBaseParasite"/>
        </authorList>
    </citation>
    <scope>IDENTIFICATION</scope>
</reference>
<feature type="signal peptide" evidence="1">
    <location>
        <begin position="1"/>
        <end position="30"/>
    </location>
</feature>
<dbReference type="AlphaFoldDB" id="A0A914ZXX7"/>
<dbReference type="Proteomes" id="UP000887569">
    <property type="component" value="Unplaced"/>
</dbReference>
<name>A0A914ZXX7_PARUN</name>
<evidence type="ECO:0000256" key="1">
    <source>
        <dbReference type="SAM" id="SignalP"/>
    </source>
</evidence>
<evidence type="ECO:0000313" key="3">
    <source>
        <dbReference type="WBParaSite" id="PgE019_g001_t04"/>
    </source>
</evidence>
<keyword evidence="1" id="KW-0732">Signal</keyword>
<keyword evidence="2" id="KW-1185">Reference proteome</keyword>
<evidence type="ECO:0000313" key="2">
    <source>
        <dbReference type="Proteomes" id="UP000887569"/>
    </source>
</evidence>